<dbReference type="CDD" id="cd06184">
    <property type="entry name" value="flavohem_like_fad_nad_binding"/>
    <property type="match status" value="1"/>
</dbReference>
<keyword evidence="13" id="KW-1185">Reference proteome</keyword>
<evidence type="ECO:0000256" key="8">
    <source>
        <dbReference type="ARBA" id="ARBA00023014"/>
    </source>
</evidence>
<evidence type="ECO:0000256" key="6">
    <source>
        <dbReference type="ARBA" id="ARBA00023002"/>
    </source>
</evidence>
<dbReference type="Gene3D" id="2.40.30.10">
    <property type="entry name" value="Translation factors"/>
    <property type="match status" value="1"/>
</dbReference>
<dbReference type="InterPro" id="IPR039261">
    <property type="entry name" value="FNR_nucleotide-bd"/>
</dbReference>
<dbReference type="SUPFAM" id="SSF52343">
    <property type="entry name" value="Ferredoxin reductase-like, C-terminal NADP-linked domain"/>
    <property type="match status" value="1"/>
</dbReference>
<dbReference type="PRINTS" id="PR00410">
    <property type="entry name" value="PHEHYDRXLASE"/>
</dbReference>
<dbReference type="InterPro" id="IPR036010">
    <property type="entry name" value="2Fe-2S_ferredoxin-like_sf"/>
</dbReference>
<accession>A0ABV7E2P5</accession>
<reference evidence="13" key="1">
    <citation type="journal article" date="2019" name="Int. J. Syst. Evol. Microbiol.">
        <title>The Global Catalogue of Microorganisms (GCM) 10K type strain sequencing project: providing services to taxonomists for standard genome sequencing and annotation.</title>
        <authorList>
            <consortium name="The Broad Institute Genomics Platform"/>
            <consortium name="The Broad Institute Genome Sequencing Center for Infectious Disease"/>
            <person name="Wu L."/>
            <person name="Ma J."/>
        </authorList>
    </citation>
    <scope>NUCLEOTIDE SEQUENCE [LARGE SCALE GENOMIC DNA]</scope>
    <source>
        <strain evidence="13">KCTC 62102</strain>
    </source>
</reference>
<evidence type="ECO:0000259" key="10">
    <source>
        <dbReference type="PROSITE" id="PS51085"/>
    </source>
</evidence>
<evidence type="ECO:0000256" key="3">
    <source>
        <dbReference type="ARBA" id="ARBA00022714"/>
    </source>
</evidence>
<keyword evidence="5" id="KW-0274">FAD</keyword>
<dbReference type="Proteomes" id="UP001595445">
    <property type="component" value="Unassembled WGS sequence"/>
</dbReference>
<evidence type="ECO:0000259" key="11">
    <source>
        <dbReference type="PROSITE" id="PS51384"/>
    </source>
</evidence>
<evidence type="ECO:0000256" key="9">
    <source>
        <dbReference type="ARBA" id="ARBA00061434"/>
    </source>
</evidence>
<feature type="domain" description="2Fe-2S ferredoxin-type" evidence="10">
    <location>
        <begin position="305"/>
        <end position="387"/>
    </location>
</feature>
<dbReference type="Pfam" id="PF00111">
    <property type="entry name" value="Fer2"/>
    <property type="match status" value="1"/>
</dbReference>
<evidence type="ECO:0000256" key="4">
    <source>
        <dbReference type="ARBA" id="ARBA00022723"/>
    </source>
</evidence>
<dbReference type="Pfam" id="PF00175">
    <property type="entry name" value="NAD_binding_1"/>
    <property type="match status" value="1"/>
</dbReference>
<keyword evidence="7" id="KW-0408">Iron</keyword>
<dbReference type="InterPro" id="IPR008333">
    <property type="entry name" value="Cbr1-like_FAD-bd_dom"/>
</dbReference>
<dbReference type="InterPro" id="IPR017938">
    <property type="entry name" value="Riboflavin_synthase-like_b-brl"/>
</dbReference>
<dbReference type="SUPFAM" id="SSF63380">
    <property type="entry name" value="Riboflavin synthase domain-like"/>
    <property type="match status" value="1"/>
</dbReference>
<dbReference type="SUPFAM" id="SSF54292">
    <property type="entry name" value="2Fe-2S ferredoxin-like"/>
    <property type="match status" value="1"/>
</dbReference>
<dbReference type="CDD" id="cd00207">
    <property type="entry name" value="fer2"/>
    <property type="match status" value="1"/>
</dbReference>
<comment type="similarity">
    <text evidence="9">In the N-terminal section; belongs to the FAD-binding oxidoreductase type 6 family.</text>
</comment>
<dbReference type="InterPro" id="IPR050415">
    <property type="entry name" value="MRET"/>
</dbReference>
<dbReference type="PROSITE" id="PS51384">
    <property type="entry name" value="FAD_FR"/>
    <property type="match status" value="1"/>
</dbReference>
<dbReference type="InterPro" id="IPR012675">
    <property type="entry name" value="Beta-grasp_dom_sf"/>
</dbReference>
<keyword evidence="2" id="KW-0285">Flavoprotein</keyword>
<dbReference type="PROSITE" id="PS51085">
    <property type="entry name" value="2FE2S_FER_2"/>
    <property type="match status" value="1"/>
</dbReference>
<evidence type="ECO:0000256" key="1">
    <source>
        <dbReference type="ARBA" id="ARBA00001974"/>
    </source>
</evidence>
<dbReference type="InterPro" id="IPR017927">
    <property type="entry name" value="FAD-bd_FR_type"/>
</dbReference>
<dbReference type="Gene3D" id="3.10.20.30">
    <property type="match status" value="1"/>
</dbReference>
<dbReference type="PANTHER" id="PTHR47354:SF6">
    <property type="entry name" value="NADH OXIDOREDUCTASE HCR"/>
    <property type="match status" value="1"/>
</dbReference>
<sequence length="387" mass="41004">MADPFRPFTVARKVRESEVITSFHLVPQDGAALWPALPGQYLTLRLPAPGGPLRTYSISSDVADGTGYRISVKREAAPGLPEGLGSCWLHDRVAEGDTVEIAAPRGSFVLDEASDRPVLLLAGGVGVTPLLSMLHRLARGKRRVYFVQACENGAVHALREEVAALAAASDGRIVARTLYRAPSAADRAAGAYDAEGLVDAAFLQGLLPLDRYEAYLCGPTPFMVAMWRLLTGLGLREDDIRYEFFGKQTSLPRLAAEGARAALRAHVPAGAPAAIARLAYLTNPAARGIEESSPVPPVAAPADGPSVVFARSGREVAWTDSAANLLELAEAAGLEPEFSCRAGLCNTCRTGLSEGRVTYLEPPLTDPPAGTVLLCCSRPEGRVVLDL</sequence>
<keyword evidence="8" id="KW-0411">Iron-sulfur</keyword>
<proteinExistence type="inferred from homology"/>
<gene>
    <name evidence="12" type="ORF">ACFOD6_22825</name>
</gene>
<evidence type="ECO:0000256" key="5">
    <source>
        <dbReference type="ARBA" id="ARBA00022827"/>
    </source>
</evidence>
<dbReference type="PANTHER" id="PTHR47354">
    <property type="entry name" value="NADH OXIDOREDUCTASE HCR"/>
    <property type="match status" value="1"/>
</dbReference>
<keyword evidence="3" id="KW-0001">2Fe-2S</keyword>
<dbReference type="Pfam" id="PF00970">
    <property type="entry name" value="FAD_binding_6"/>
    <property type="match status" value="1"/>
</dbReference>
<evidence type="ECO:0000313" key="13">
    <source>
        <dbReference type="Proteomes" id="UP001595445"/>
    </source>
</evidence>
<dbReference type="Gene3D" id="3.40.50.80">
    <property type="entry name" value="Nucleotide-binding domain of ferredoxin-NADP reductase (FNR) module"/>
    <property type="match status" value="1"/>
</dbReference>
<dbReference type="EMBL" id="JBHRSM010000055">
    <property type="protein sequence ID" value="MFC3088886.1"/>
    <property type="molecule type" value="Genomic_DNA"/>
</dbReference>
<keyword evidence="6" id="KW-0560">Oxidoreductase</keyword>
<dbReference type="RefSeq" id="WP_197643349.1">
    <property type="nucleotide sequence ID" value="NZ_JAEACP010000009.1"/>
</dbReference>
<feature type="domain" description="FAD-binding FR-type" evidence="11">
    <location>
        <begin position="3"/>
        <end position="111"/>
    </location>
</feature>
<comment type="cofactor">
    <cofactor evidence="1">
        <name>FAD</name>
        <dbReference type="ChEBI" id="CHEBI:57692"/>
    </cofactor>
</comment>
<organism evidence="12 13">
    <name type="scientific">Tabrizicola soli</name>
    <dbReference type="NCBI Taxonomy" id="2185115"/>
    <lineage>
        <taxon>Bacteria</taxon>
        <taxon>Pseudomonadati</taxon>
        <taxon>Pseudomonadota</taxon>
        <taxon>Alphaproteobacteria</taxon>
        <taxon>Rhodobacterales</taxon>
        <taxon>Paracoccaceae</taxon>
        <taxon>Tabrizicola</taxon>
    </lineage>
</organism>
<evidence type="ECO:0000313" key="12">
    <source>
        <dbReference type="EMBL" id="MFC3088886.1"/>
    </source>
</evidence>
<keyword evidence="4" id="KW-0479">Metal-binding</keyword>
<name>A0ABV7E2P5_9RHOB</name>
<dbReference type="InterPro" id="IPR001433">
    <property type="entry name" value="OxRdtase_FAD/NAD-bd"/>
</dbReference>
<comment type="caution">
    <text evidence="12">The sequence shown here is derived from an EMBL/GenBank/DDBJ whole genome shotgun (WGS) entry which is preliminary data.</text>
</comment>
<evidence type="ECO:0000256" key="2">
    <source>
        <dbReference type="ARBA" id="ARBA00022630"/>
    </source>
</evidence>
<dbReference type="InterPro" id="IPR001041">
    <property type="entry name" value="2Fe-2S_ferredoxin-type"/>
</dbReference>
<protein>
    <submittedName>
        <fullName evidence="12">2Fe-2S iron-sulfur cluster-binding protein</fullName>
    </submittedName>
</protein>
<evidence type="ECO:0000256" key="7">
    <source>
        <dbReference type="ARBA" id="ARBA00023004"/>
    </source>
</evidence>